<keyword evidence="2" id="KW-1185">Reference proteome</keyword>
<organism evidence="1 2">
    <name type="scientific">Brevundimonas aurantiaca</name>
    <dbReference type="NCBI Taxonomy" id="74316"/>
    <lineage>
        <taxon>Bacteria</taxon>
        <taxon>Pseudomonadati</taxon>
        <taxon>Pseudomonadota</taxon>
        <taxon>Alphaproteobacteria</taxon>
        <taxon>Caulobacterales</taxon>
        <taxon>Caulobacteraceae</taxon>
        <taxon>Brevundimonas</taxon>
    </lineage>
</organism>
<reference evidence="1 2" key="1">
    <citation type="submission" date="2020-08" db="EMBL/GenBank/DDBJ databases">
        <title>Genomic Encyclopedia of Type Strains, Phase IV (KMG-IV): sequencing the most valuable type-strain genomes for metagenomic binning, comparative biology and taxonomic classification.</title>
        <authorList>
            <person name="Goeker M."/>
        </authorList>
    </citation>
    <scope>NUCLEOTIDE SEQUENCE [LARGE SCALE GENOMIC DNA]</scope>
    <source>
        <strain evidence="1 2">DSM 4731</strain>
    </source>
</reference>
<dbReference type="AlphaFoldDB" id="A0A7W9C5K6"/>
<proteinExistence type="predicted"/>
<gene>
    <name evidence="1" type="ORF">GGQ93_001057</name>
</gene>
<dbReference type="EMBL" id="JACHOQ010000002">
    <property type="protein sequence ID" value="MBB5739355.1"/>
    <property type="molecule type" value="Genomic_DNA"/>
</dbReference>
<dbReference type="RefSeq" id="WP_183215581.1">
    <property type="nucleotide sequence ID" value="NZ_CAJFZW010000040.1"/>
</dbReference>
<name>A0A7W9C5K6_9CAUL</name>
<sequence>MSRLTLSAKSDAQAVIQEAEALEWETQRAMEDWSEEAGDGLLRPSFAASQERYLDLRRASETVVAILHQMQEPLLDDPYASWAAKLMVKAKGLLTDIEEGELVAKTTFVPASGDKD</sequence>
<comment type="caution">
    <text evidence="1">The sequence shown here is derived from an EMBL/GenBank/DDBJ whole genome shotgun (WGS) entry which is preliminary data.</text>
</comment>
<dbReference type="Proteomes" id="UP000527324">
    <property type="component" value="Unassembled WGS sequence"/>
</dbReference>
<accession>A0A7W9C5K6</accession>
<evidence type="ECO:0000313" key="2">
    <source>
        <dbReference type="Proteomes" id="UP000527324"/>
    </source>
</evidence>
<evidence type="ECO:0000313" key="1">
    <source>
        <dbReference type="EMBL" id="MBB5739355.1"/>
    </source>
</evidence>
<protein>
    <submittedName>
        <fullName evidence="1">Uncharacterized protein</fullName>
    </submittedName>
</protein>